<dbReference type="Proteomes" id="UP000591131">
    <property type="component" value="Unassembled WGS sequence"/>
</dbReference>
<feature type="region of interest" description="Disordered" evidence="1">
    <location>
        <begin position="85"/>
        <end position="111"/>
    </location>
</feature>
<feature type="region of interest" description="Disordered" evidence="1">
    <location>
        <begin position="150"/>
        <end position="181"/>
    </location>
</feature>
<comment type="caution">
    <text evidence="2">The sequence shown here is derived from an EMBL/GenBank/DDBJ whole genome shotgun (WGS) entry which is preliminary data.</text>
</comment>
<evidence type="ECO:0000313" key="2">
    <source>
        <dbReference type="EMBL" id="KAF4659315.1"/>
    </source>
</evidence>
<feature type="compositionally biased region" description="Basic and acidic residues" evidence="1">
    <location>
        <begin position="159"/>
        <end position="168"/>
    </location>
</feature>
<feature type="compositionally biased region" description="Low complexity" evidence="1">
    <location>
        <begin position="93"/>
        <end position="103"/>
    </location>
</feature>
<protein>
    <submittedName>
        <fullName evidence="2">Uncharacterized protein</fullName>
    </submittedName>
</protein>
<gene>
    <name evidence="2" type="ORF">FOL47_007628</name>
</gene>
<keyword evidence="3" id="KW-1185">Reference proteome</keyword>
<proteinExistence type="predicted"/>
<evidence type="ECO:0000313" key="3">
    <source>
        <dbReference type="Proteomes" id="UP000591131"/>
    </source>
</evidence>
<dbReference type="AlphaFoldDB" id="A0A7J6LJ55"/>
<organism evidence="2 3">
    <name type="scientific">Perkinsus chesapeaki</name>
    <name type="common">Clam parasite</name>
    <name type="synonym">Perkinsus andrewsi</name>
    <dbReference type="NCBI Taxonomy" id="330153"/>
    <lineage>
        <taxon>Eukaryota</taxon>
        <taxon>Sar</taxon>
        <taxon>Alveolata</taxon>
        <taxon>Perkinsozoa</taxon>
        <taxon>Perkinsea</taxon>
        <taxon>Perkinsida</taxon>
        <taxon>Perkinsidae</taxon>
        <taxon>Perkinsus</taxon>
    </lineage>
</organism>
<reference evidence="2 3" key="1">
    <citation type="submission" date="2020-04" db="EMBL/GenBank/DDBJ databases">
        <title>Perkinsus chesapeaki whole genome sequence.</title>
        <authorList>
            <person name="Bogema D.R."/>
        </authorList>
    </citation>
    <scope>NUCLEOTIDE SEQUENCE [LARGE SCALE GENOMIC DNA]</scope>
    <source>
        <strain evidence="2">ATCC PRA-425</strain>
    </source>
</reference>
<sequence length="234" mass="25637">MSWRLFDFCLSSSSASSPHNQSMLLDTSCEESAHAGNTQVTVESVEVKMGVDEEQCHTDMATSVHDSAHQGVKALERAHEIIAGLGRHETPQSGHARGGSSSSSHRKSKALLDVASPTGNRFDRLYADGAERAERLAVAQAQKRMDELLEGPGSATGKINREMKKGDKSPNSTASGPCPKNRFERLYAEGAESVARRKDLEESVIREEDEKLRMEIAKAKKTRLNGRLEVDVKF</sequence>
<evidence type="ECO:0000256" key="1">
    <source>
        <dbReference type="SAM" id="MobiDB-lite"/>
    </source>
</evidence>
<name>A0A7J6LJ55_PERCH</name>
<dbReference type="EMBL" id="JAAPAO010000457">
    <property type="protein sequence ID" value="KAF4659315.1"/>
    <property type="molecule type" value="Genomic_DNA"/>
</dbReference>
<accession>A0A7J6LJ55</accession>